<sequence>MIKLLQLITLSELGGAQMVLYHLVSGLERGKYDITVACAPGGDLVARLRALDGVRVVEIPALKREIAPVSDLTAFLTLYRLMRRERFGIVHCHSSKAGILGRLAARAAGVPGIIFTVHGWGINDYQSRGKRLLFTAAERLAGRLSSRVVCVSRADLEKGRREKLAPPEKLALIYNGVPAPGAGGKPESADLLAPRKDSDVDSGTCRTGMDGCFDGTAGEVDRHTQHLAISSGMADGSVTNGPARAFRVPAVEKAGIEHCCLPGKGGQQAVDTMVRRDVTGTCRFGGNNTCLRRELGLHDGHLLVGMVCRLRAPKEPLFFLAAVRALLNGAPDGRPSIGAGRAAAAAVPLEGGEPWACRLRFVLIGDGPLRPACEEYIKKHGLEGRVFLTGTRADAAALMAGLDVFVLFSRWEGLPLTVIEAMQAGRPVVASAVGGVPELVQPGVTGYLVPSGDLPAAVERLSALLADGALRRNMGEAGRRLAAERFSVARMVGEYDALYRAVLEKRNELAQ</sequence>
<dbReference type="Pfam" id="PF13439">
    <property type="entry name" value="Glyco_transf_4"/>
    <property type="match status" value="1"/>
</dbReference>
<proteinExistence type="predicted"/>
<evidence type="ECO:0000259" key="2">
    <source>
        <dbReference type="Pfam" id="PF13439"/>
    </source>
</evidence>
<protein>
    <recommendedName>
        <fullName evidence="2">Glycosyltransferase subfamily 4-like N-terminal domain-containing protein</fullName>
    </recommendedName>
</protein>
<gene>
    <name evidence="3" type="ORF">A6M21_16995</name>
</gene>
<dbReference type="STRING" id="1838280.A6M21_16995"/>
<dbReference type="SUPFAM" id="SSF53756">
    <property type="entry name" value="UDP-Glycosyltransferase/glycogen phosphorylase"/>
    <property type="match status" value="1"/>
</dbReference>
<dbReference type="OrthoDB" id="3199616at2"/>
<keyword evidence="4" id="KW-1185">Reference proteome</keyword>
<dbReference type="PANTHER" id="PTHR12526">
    <property type="entry name" value="GLYCOSYLTRANSFERASE"/>
    <property type="match status" value="1"/>
</dbReference>
<dbReference type="Gene3D" id="3.40.50.2000">
    <property type="entry name" value="Glycogen Phosphorylase B"/>
    <property type="match status" value="3"/>
</dbReference>
<dbReference type="InterPro" id="IPR028098">
    <property type="entry name" value="Glyco_trans_4-like_N"/>
</dbReference>
<name>A0A1B7LI64_9FIRM</name>
<organism evidence="3 4">
    <name type="scientific">Desulfotomaculum copahuensis</name>
    <dbReference type="NCBI Taxonomy" id="1838280"/>
    <lineage>
        <taxon>Bacteria</taxon>
        <taxon>Bacillati</taxon>
        <taxon>Bacillota</taxon>
        <taxon>Clostridia</taxon>
        <taxon>Eubacteriales</taxon>
        <taxon>Desulfotomaculaceae</taxon>
        <taxon>Desulfotomaculum</taxon>
    </lineage>
</organism>
<dbReference type="AlphaFoldDB" id="A0A1B7LI64"/>
<feature type="region of interest" description="Disordered" evidence="1">
    <location>
        <begin position="181"/>
        <end position="202"/>
    </location>
</feature>
<dbReference type="Proteomes" id="UP000078532">
    <property type="component" value="Unassembled WGS sequence"/>
</dbReference>
<evidence type="ECO:0000313" key="4">
    <source>
        <dbReference type="Proteomes" id="UP000078532"/>
    </source>
</evidence>
<dbReference type="GO" id="GO:0016757">
    <property type="term" value="F:glycosyltransferase activity"/>
    <property type="evidence" value="ECO:0007669"/>
    <property type="project" value="TreeGrafter"/>
</dbReference>
<dbReference type="CDD" id="cd03808">
    <property type="entry name" value="GT4_CapM-like"/>
    <property type="match status" value="1"/>
</dbReference>
<feature type="domain" description="Glycosyltransferase subfamily 4-like N-terminal" evidence="2">
    <location>
        <begin position="14"/>
        <end position="177"/>
    </location>
</feature>
<dbReference type="PANTHER" id="PTHR12526:SF636">
    <property type="entry name" value="BLL3647 PROTEIN"/>
    <property type="match status" value="1"/>
</dbReference>
<evidence type="ECO:0000256" key="1">
    <source>
        <dbReference type="SAM" id="MobiDB-lite"/>
    </source>
</evidence>
<dbReference type="Pfam" id="PF13692">
    <property type="entry name" value="Glyco_trans_1_4"/>
    <property type="match status" value="1"/>
</dbReference>
<dbReference type="RefSeq" id="WP_066666462.1">
    <property type="nucleotide sequence ID" value="NZ_LYVF01000043.1"/>
</dbReference>
<reference evidence="3 4" key="1">
    <citation type="submission" date="2016-04" db="EMBL/GenBank/DDBJ databases">
        <authorList>
            <person name="Evans L.H."/>
            <person name="Alamgir A."/>
            <person name="Owens N."/>
            <person name="Weber N.D."/>
            <person name="Virtaneva K."/>
            <person name="Barbian K."/>
            <person name="Babar A."/>
            <person name="Rosenke K."/>
        </authorList>
    </citation>
    <scope>NUCLEOTIDE SEQUENCE [LARGE SCALE GENOMIC DNA]</scope>
    <source>
        <strain evidence="3 4">LMa1</strain>
    </source>
</reference>
<evidence type="ECO:0000313" key="3">
    <source>
        <dbReference type="EMBL" id="OAT86071.1"/>
    </source>
</evidence>
<dbReference type="EMBL" id="LYVF01000043">
    <property type="protein sequence ID" value="OAT86071.1"/>
    <property type="molecule type" value="Genomic_DNA"/>
</dbReference>
<comment type="caution">
    <text evidence="3">The sequence shown here is derived from an EMBL/GenBank/DDBJ whole genome shotgun (WGS) entry which is preliminary data.</text>
</comment>
<accession>A0A1B7LI64</accession>